<name>A0A7R9M3V1_9ACAR</name>
<organism evidence="1">
    <name type="scientific">Oppiella nova</name>
    <dbReference type="NCBI Taxonomy" id="334625"/>
    <lineage>
        <taxon>Eukaryota</taxon>
        <taxon>Metazoa</taxon>
        <taxon>Ecdysozoa</taxon>
        <taxon>Arthropoda</taxon>
        <taxon>Chelicerata</taxon>
        <taxon>Arachnida</taxon>
        <taxon>Acari</taxon>
        <taxon>Acariformes</taxon>
        <taxon>Sarcoptiformes</taxon>
        <taxon>Oribatida</taxon>
        <taxon>Brachypylina</taxon>
        <taxon>Oppioidea</taxon>
        <taxon>Oppiidae</taxon>
        <taxon>Oppiella</taxon>
    </lineage>
</organism>
<protein>
    <submittedName>
        <fullName evidence="1">Uncharacterized protein</fullName>
    </submittedName>
</protein>
<dbReference type="AlphaFoldDB" id="A0A7R9M3V1"/>
<sequence>MTTDIPSSLAKSLSTHILNTIKQARNSNPEQIKYYNLDERIVTRNISHIIDLFMNRTVNFNEQACLKVRERDMGRELMNNCYAEMASLIRDTIARDYVTVVCEKANCVTAFFNRPAVIYKNGQAREPISVGTVQLYWKVLVLPVRHRCDDSASG</sequence>
<dbReference type="Proteomes" id="UP000728032">
    <property type="component" value="Unassembled WGS sequence"/>
</dbReference>
<dbReference type="EMBL" id="CAJPVJ010006226">
    <property type="protein sequence ID" value="CAG2170259.1"/>
    <property type="molecule type" value="Genomic_DNA"/>
</dbReference>
<proteinExistence type="predicted"/>
<accession>A0A7R9M3V1</accession>
<evidence type="ECO:0000313" key="1">
    <source>
        <dbReference type="EMBL" id="CAD7653072.1"/>
    </source>
</evidence>
<keyword evidence="2" id="KW-1185">Reference proteome</keyword>
<evidence type="ECO:0000313" key="2">
    <source>
        <dbReference type="Proteomes" id="UP000728032"/>
    </source>
</evidence>
<dbReference type="EMBL" id="OC921051">
    <property type="protein sequence ID" value="CAD7653072.1"/>
    <property type="molecule type" value="Genomic_DNA"/>
</dbReference>
<reference evidence="1" key="1">
    <citation type="submission" date="2020-11" db="EMBL/GenBank/DDBJ databases">
        <authorList>
            <person name="Tran Van P."/>
        </authorList>
    </citation>
    <scope>NUCLEOTIDE SEQUENCE</scope>
</reference>
<gene>
    <name evidence="1" type="ORF">ONB1V03_LOCUS9730</name>
</gene>